<organism evidence="7 8">
    <name type="scientific">Prevotella bivia DNF00320</name>
    <dbReference type="NCBI Taxonomy" id="1401068"/>
    <lineage>
        <taxon>Bacteria</taxon>
        <taxon>Pseudomonadati</taxon>
        <taxon>Bacteroidota</taxon>
        <taxon>Bacteroidia</taxon>
        <taxon>Bacteroidales</taxon>
        <taxon>Prevotellaceae</taxon>
        <taxon>Prevotella</taxon>
    </lineage>
</organism>
<evidence type="ECO:0000256" key="4">
    <source>
        <dbReference type="ARBA" id="ARBA00023136"/>
    </source>
</evidence>
<dbReference type="GO" id="GO:0009306">
    <property type="term" value="P:protein secretion"/>
    <property type="evidence" value="ECO:0007669"/>
    <property type="project" value="InterPro"/>
</dbReference>
<feature type="domain" description="Translocation and assembly module TamB C-terminal" evidence="6">
    <location>
        <begin position="1251"/>
        <end position="1636"/>
    </location>
</feature>
<comment type="caution">
    <text evidence="7">The sequence shown here is derived from an EMBL/GenBank/DDBJ whole genome shotgun (WGS) entry which is preliminary data.</text>
</comment>
<dbReference type="PANTHER" id="PTHR36985:SF1">
    <property type="entry name" value="TRANSLOCATION AND ASSEMBLY MODULE SUBUNIT TAMB"/>
    <property type="match status" value="1"/>
</dbReference>
<keyword evidence="4 5" id="KW-0472">Membrane</keyword>
<evidence type="ECO:0000256" key="5">
    <source>
        <dbReference type="SAM" id="Phobius"/>
    </source>
</evidence>
<accession>A0A096AB50</accession>
<evidence type="ECO:0000313" key="8">
    <source>
        <dbReference type="Proteomes" id="UP000029525"/>
    </source>
</evidence>
<dbReference type="EMBL" id="JRNQ01000043">
    <property type="protein sequence ID" value="KGF44283.1"/>
    <property type="molecule type" value="Genomic_DNA"/>
</dbReference>
<evidence type="ECO:0000256" key="1">
    <source>
        <dbReference type="ARBA" id="ARBA00004167"/>
    </source>
</evidence>
<evidence type="ECO:0000313" key="7">
    <source>
        <dbReference type="EMBL" id="KGF44283.1"/>
    </source>
</evidence>
<dbReference type="PANTHER" id="PTHR36985">
    <property type="entry name" value="TRANSLOCATION AND ASSEMBLY MODULE SUBUNIT TAMB"/>
    <property type="match status" value="1"/>
</dbReference>
<dbReference type="GO" id="GO:0005886">
    <property type="term" value="C:plasma membrane"/>
    <property type="evidence" value="ECO:0007669"/>
    <property type="project" value="InterPro"/>
</dbReference>
<evidence type="ECO:0000256" key="3">
    <source>
        <dbReference type="ARBA" id="ARBA00022989"/>
    </source>
</evidence>
<reference evidence="7 8" key="1">
    <citation type="submission" date="2014-07" db="EMBL/GenBank/DDBJ databases">
        <authorList>
            <person name="McCorrison J."/>
            <person name="Sanka R."/>
            <person name="Torralba M."/>
            <person name="Gillis M."/>
            <person name="Haft D.H."/>
            <person name="Methe B."/>
            <person name="Sutton G."/>
            <person name="Nelson K.E."/>
        </authorList>
    </citation>
    <scope>NUCLEOTIDE SEQUENCE [LARGE SCALE GENOMIC DNA]</scope>
    <source>
        <strain evidence="7 8">DNF00320</strain>
    </source>
</reference>
<dbReference type="Proteomes" id="UP000029525">
    <property type="component" value="Unassembled WGS sequence"/>
</dbReference>
<gene>
    <name evidence="7" type="ORF">HMPREF0647_07225</name>
</gene>
<dbReference type="InterPro" id="IPR007452">
    <property type="entry name" value="TamB_C"/>
</dbReference>
<name>A0A096AB50_9BACT</name>
<comment type="subcellular location">
    <subcellularLocation>
        <location evidence="1">Membrane</location>
        <topology evidence="1">Single-pass membrane protein</topology>
    </subcellularLocation>
</comment>
<proteinExistence type="predicted"/>
<evidence type="ECO:0000256" key="2">
    <source>
        <dbReference type="ARBA" id="ARBA00022692"/>
    </source>
</evidence>
<feature type="transmembrane region" description="Helical" evidence="5">
    <location>
        <begin position="7"/>
        <end position="28"/>
    </location>
</feature>
<keyword evidence="2 5" id="KW-0812">Transmembrane</keyword>
<dbReference type="OrthoDB" id="9811276at2"/>
<keyword evidence="3 5" id="KW-1133">Transmembrane helix</keyword>
<dbReference type="Pfam" id="PF04357">
    <property type="entry name" value="TamB"/>
    <property type="match status" value="1"/>
</dbReference>
<evidence type="ECO:0000259" key="6">
    <source>
        <dbReference type="Pfam" id="PF04357"/>
    </source>
</evidence>
<protein>
    <recommendedName>
        <fullName evidence="6">Translocation and assembly module TamB C-terminal domain-containing protein</fullName>
    </recommendedName>
</protein>
<sequence length="1700" mass="188154">MKKGLKWMLAVVLTPIVIFLLLLLLLYIPPIQNWAIKKAVAHLTETTGMQAKLKHVSLSFPLDLQMDSVLLTRPNDTIAHQTDTVADVQRLVVKVQLMPLFDGKVEVDELTFNKLKANTTNFIGDLRIRGNLDRLHLISHNIDINGDSMKIDQADFRGGWVDVALGDTVPEDTTKKKSLWRIKIDKLSLEQTRFALHMPGDSMRINAQFDKATALRTHLLLHDDTYKIGSLDWNGGGLAYELPFTQAQKTGFDSNHLAMSEVNIGIDSFVYAKPNINLTVRAANFKEKSGLTVEEFTGAFAYNQKSIILPNTHIKLPNSQLDGRFAMDLNVFDDTHPGRLSTELRGYLSKTDLKPFLSAMPRHIYQAFPNDRLSLGGSIDGNLQKASFRRLHIAMPRRFDLTATGSVANIIGKKPFYSSFKLKGKAQNLDFIRPMMPRNVAKTIRIPHGIGVDGRFAMGNTLYTGNTLITQGGGSVLAHFAYNLQTDNYKANIKARNFPLQNFLPGKGLGTFSGAIATHGHGTDVLNHRSSMNLSASIDRFKYDKYVLDGFGGKINKVGDKLSADINSTNKMVGGRFAFRGRLAQNLVAGHVKGTLARIDLQALGAMKEHYVVSGWTDAELRSNMKDKHYFSGPLRGFKVVEEGKKGSSMLVAGNVLATANVVGSHIDAKVHGHVSDTNLKALHIMDKAYHINTDANIHYTQDGGNRYTIKGNVQRFNLTEHRGKTIVPLMVGNFNMDIAMRGKQMGGTLTGNLGEADLYQLGIVDNPMKTRGTLDVYFASNGGDDLKVKGLLGNVTIDEENKRYTPGDVLVDIVSSQGSFSAKVEGGDFHLNTAMDSGVQQLGKKFGAIANAISQQLTNKRIDQAAILRFLPHGHLQLNTGKSNFFSQLLANRGYQFTHADINIMSSPDHGIDGTIAIDSLAYNDVRMDKVNVDLKSNEGKIGYTGTIVNGANNNYPYTAFLNGTLYEHGVRTQIAIWDQRGRVGIDLTLQAAMADQGLRFNITSKDAILGYKTFAVNDSNYVYIGRDQRVSAHVDMLAKDGTGVKVRTDDEDTEALQDLTLSINKLELGEIFKFLPFMPNMSGELNGDYHVVQTPSQLSVSSDMNIKRFVYEHNRMGDLGVQMVYMPKGENSHYVDALISKDDIEVGKLTGTYDNAGEGYLDAVLDMNKFPLNYVNGFIPNGIVGLRGAGYGSLMMQGPLNKLDVNGEIKADSAYLVSDPYGVEMRFGNQPLVIANSAIAFNDFKVYGANNKPLTMNGALDFSNTNRVMLNMTLQAQDFLLINAKENPRSEAYGKAFVNFIGNVQGEVSNLYLRGKLDVLGSTDMTYIVKEQTLMSDTQLKDLVKFTNFKDSTEQVVRRPDLTGFAMDLRLNIDEQAHIKTILNPEHTNYIDMIGGGGLNLSYDPTNGAQLRGRYTLNSGEMKYTMDVIPLRTFHIREGSYVDFTGDPMQPTLNIIATEAVRASVSSGEGNGKLVDFNCGVKLTKQFPKPSLEFIIEAPDDQEMENALKTKSLEERSKLAVTMLASGLYFDGENTSSANTAMNGALASFLQTQVNAITGRALSSMGLDLSANLETAADVNGSLHTDYTFKFSKRFLNNRLRIILGGRVSTGSTLSRDNGAYFDNFSLEYRLNKRETKYLKLYYEREAYDWLEGDLSEYGIGFLWRRKLARFKDIFRFKKDSVATPKTVVKDSLVNFVK</sequence>
<dbReference type="RefSeq" id="WP_036867368.1">
    <property type="nucleotide sequence ID" value="NZ_JRNQ01000043.1"/>
</dbReference>